<evidence type="ECO:0000256" key="7">
    <source>
        <dbReference type="ARBA" id="ARBA00023136"/>
    </source>
</evidence>
<evidence type="ECO:0000256" key="6">
    <source>
        <dbReference type="ARBA" id="ARBA00022989"/>
    </source>
</evidence>
<feature type="transmembrane region" description="Helical" evidence="8">
    <location>
        <begin position="83"/>
        <end position="106"/>
    </location>
</feature>
<evidence type="ECO:0000256" key="2">
    <source>
        <dbReference type="ARBA" id="ARBA00022475"/>
    </source>
</evidence>
<feature type="transmembrane region" description="Helical" evidence="8">
    <location>
        <begin position="269"/>
        <end position="287"/>
    </location>
</feature>
<proteinExistence type="predicted"/>
<evidence type="ECO:0000256" key="8">
    <source>
        <dbReference type="SAM" id="Phobius"/>
    </source>
</evidence>
<gene>
    <name evidence="9" type="ORF">J2S13_001707</name>
</gene>
<reference evidence="9" key="1">
    <citation type="submission" date="2023-07" db="EMBL/GenBank/DDBJ databases">
        <title>Genomic Encyclopedia of Type Strains, Phase IV (KMG-IV): sequencing the most valuable type-strain genomes for metagenomic binning, comparative biology and taxonomic classification.</title>
        <authorList>
            <person name="Goeker M."/>
        </authorList>
    </citation>
    <scope>NUCLEOTIDE SEQUENCE</scope>
    <source>
        <strain evidence="9">DSM 23947</strain>
    </source>
</reference>
<dbReference type="InterPro" id="IPR051050">
    <property type="entry name" value="Lipid_II_flippase_MurJ/MviN"/>
</dbReference>
<evidence type="ECO:0000256" key="4">
    <source>
        <dbReference type="ARBA" id="ARBA00022960"/>
    </source>
</evidence>
<accession>A0AAJ1T177</accession>
<keyword evidence="2" id="KW-1003">Cell membrane</keyword>
<dbReference type="Pfam" id="PF03023">
    <property type="entry name" value="MurJ"/>
    <property type="match status" value="1"/>
</dbReference>
<protein>
    <submittedName>
        <fullName evidence="9">Peptidoglycan lipid II flippase</fullName>
    </submittedName>
</protein>
<sequence length="506" mass="56986">MKKYSLLTVIGAVAIVNLLARLLGFFREVIIGYHFGTSVEADGIITAYTIPNFLYITAGGAITTAFISLYTKGNDFQQRELKGLIFTYTAIFFSIISVLFFVLPEFFISSFFRGLTAEETHLTSTLFRFMGLGTVFFVLSMYLSGLLNSHGKYQHSAWAPFLNNLLFVVIALIGYPLFGIQAYSFGAFIGAVGMYFLVHKAVKSFHLFDFKWRLKGTDHALVKRFFKISLPIFFGGATLQFYFLVHRIFASYLDAGILAALNYASKLVQLPQTILMTAVTTVIYPFISRKIAEKDMNSLSKLYTNGLSYMLFLMVPVTMFILFYSNELIKLVFEYGSFNASSTKITGGLFMIFSVGMFAHAANVFITRFFYATEKPLIPVLSGIIAVFGVNIVIVVSFINKAGAEAIAWGTTIAAYFQLVILMIWTRKSLHIHLLKYTNVIKIFVLLLLLLPISWVTKQFTNTLEIKFISIIIGTLVIGGSYLILAVLFKVKEVYQLPFVKRWLKI</sequence>
<organism evidence="9 10">
    <name type="scientific">Oikeobacillus pervagus</name>
    <dbReference type="NCBI Taxonomy" id="1325931"/>
    <lineage>
        <taxon>Bacteria</taxon>
        <taxon>Bacillati</taxon>
        <taxon>Bacillota</taxon>
        <taxon>Bacilli</taxon>
        <taxon>Bacillales</taxon>
        <taxon>Bacillaceae</taxon>
        <taxon>Oikeobacillus</taxon>
    </lineage>
</organism>
<keyword evidence="7 8" id="KW-0472">Membrane</keyword>
<feature type="transmembrane region" description="Helical" evidence="8">
    <location>
        <begin position="468"/>
        <end position="489"/>
    </location>
</feature>
<feature type="transmembrane region" description="Helical" evidence="8">
    <location>
        <begin position="44"/>
        <end position="71"/>
    </location>
</feature>
<evidence type="ECO:0000256" key="3">
    <source>
        <dbReference type="ARBA" id="ARBA00022692"/>
    </source>
</evidence>
<dbReference type="AlphaFoldDB" id="A0AAJ1T177"/>
<keyword evidence="10" id="KW-1185">Reference proteome</keyword>
<keyword evidence="5" id="KW-0573">Peptidoglycan synthesis</keyword>
<dbReference type="GO" id="GO:0009252">
    <property type="term" value="P:peptidoglycan biosynthetic process"/>
    <property type="evidence" value="ECO:0007669"/>
    <property type="project" value="UniProtKB-KW"/>
</dbReference>
<feature type="transmembrane region" description="Helical" evidence="8">
    <location>
        <begin position="437"/>
        <end position="456"/>
    </location>
</feature>
<dbReference type="PANTHER" id="PTHR47019:SF1">
    <property type="entry name" value="LIPID II FLIPPASE MURJ"/>
    <property type="match status" value="1"/>
</dbReference>
<keyword evidence="6 8" id="KW-1133">Transmembrane helix</keyword>
<dbReference type="InterPro" id="IPR004268">
    <property type="entry name" value="MurJ"/>
</dbReference>
<feature type="transmembrane region" description="Helical" evidence="8">
    <location>
        <begin position="157"/>
        <end position="174"/>
    </location>
</feature>
<feature type="transmembrane region" description="Helical" evidence="8">
    <location>
        <begin position="307"/>
        <end position="325"/>
    </location>
</feature>
<dbReference type="PRINTS" id="PR01806">
    <property type="entry name" value="VIRFACTRMVIN"/>
</dbReference>
<evidence type="ECO:0000256" key="1">
    <source>
        <dbReference type="ARBA" id="ARBA00004651"/>
    </source>
</evidence>
<feature type="transmembrane region" description="Helical" evidence="8">
    <location>
        <begin position="378"/>
        <end position="400"/>
    </location>
</feature>
<feature type="transmembrane region" description="Helical" evidence="8">
    <location>
        <begin position="406"/>
        <end position="425"/>
    </location>
</feature>
<keyword evidence="3 8" id="KW-0812">Transmembrane</keyword>
<comment type="caution">
    <text evidence="9">The sequence shown here is derived from an EMBL/GenBank/DDBJ whole genome shotgun (WGS) entry which is preliminary data.</text>
</comment>
<dbReference type="GO" id="GO:0005886">
    <property type="term" value="C:plasma membrane"/>
    <property type="evidence" value="ECO:0007669"/>
    <property type="project" value="UniProtKB-SubCell"/>
</dbReference>
<dbReference type="PANTHER" id="PTHR47019">
    <property type="entry name" value="LIPID II FLIPPASE MURJ"/>
    <property type="match status" value="1"/>
</dbReference>
<evidence type="ECO:0000313" key="10">
    <source>
        <dbReference type="Proteomes" id="UP001237207"/>
    </source>
</evidence>
<feature type="transmembrane region" description="Helical" evidence="8">
    <location>
        <begin position="126"/>
        <end position="145"/>
    </location>
</feature>
<dbReference type="RefSeq" id="WP_307257302.1">
    <property type="nucleotide sequence ID" value="NZ_JAUSUC010000017.1"/>
</dbReference>
<feature type="transmembrane region" description="Helical" evidence="8">
    <location>
        <begin position="180"/>
        <end position="198"/>
    </location>
</feature>
<feature type="transmembrane region" description="Helical" evidence="8">
    <location>
        <begin position="345"/>
        <end position="366"/>
    </location>
</feature>
<keyword evidence="4" id="KW-0133">Cell shape</keyword>
<feature type="transmembrane region" description="Helical" evidence="8">
    <location>
        <begin position="228"/>
        <end position="249"/>
    </location>
</feature>
<dbReference type="GO" id="GO:0034204">
    <property type="term" value="P:lipid translocation"/>
    <property type="evidence" value="ECO:0007669"/>
    <property type="project" value="TreeGrafter"/>
</dbReference>
<dbReference type="NCBIfam" id="TIGR01695">
    <property type="entry name" value="murJ_mviN"/>
    <property type="match status" value="1"/>
</dbReference>
<dbReference type="GO" id="GO:0008360">
    <property type="term" value="P:regulation of cell shape"/>
    <property type="evidence" value="ECO:0007669"/>
    <property type="project" value="UniProtKB-KW"/>
</dbReference>
<dbReference type="CDD" id="cd13123">
    <property type="entry name" value="MATE_MurJ_like"/>
    <property type="match status" value="1"/>
</dbReference>
<evidence type="ECO:0000313" key="9">
    <source>
        <dbReference type="EMBL" id="MDQ0215307.1"/>
    </source>
</evidence>
<comment type="subcellular location">
    <subcellularLocation>
        <location evidence="1">Cell membrane</location>
        <topology evidence="1">Multi-pass membrane protein</topology>
    </subcellularLocation>
</comment>
<dbReference type="EMBL" id="JAUSUC010000017">
    <property type="protein sequence ID" value="MDQ0215307.1"/>
    <property type="molecule type" value="Genomic_DNA"/>
</dbReference>
<name>A0AAJ1T177_9BACI</name>
<dbReference type="GO" id="GO:0015648">
    <property type="term" value="F:lipid-linked peptidoglycan transporter activity"/>
    <property type="evidence" value="ECO:0007669"/>
    <property type="project" value="TreeGrafter"/>
</dbReference>
<evidence type="ECO:0000256" key="5">
    <source>
        <dbReference type="ARBA" id="ARBA00022984"/>
    </source>
</evidence>
<dbReference type="Proteomes" id="UP001237207">
    <property type="component" value="Unassembled WGS sequence"/>
</dbReference>